<name>L0WBB3_9GAMM</name>
<evidence type="ECO:0000313" key="1">
    <source>
        <dbReference type="EMBL" id="EKF73010.1"/>
    </source>
</evidence>
<dbReference type="EMBL" id="AMRJ01000038">
    <property type="protein sequence ID" value="EKF73010.1"/>
    <property type="molecule type" value="Genomic_DNA"/>
</dbReference>
<dbReference type="PATRIC" id="fig|1177179.3.peg.3091"/>
<organism evidence="1 2">
    <name type="scientific">Alcanivorax hongdengensis A-11-3</name>
    <dbReference type="NCBI Taxonomy" id="1177179"/>
    <lineage>
        <taxon>Bacteria</taxon>
        <taxon>Pseudomonadati</taxon>
        <taxon>Pseudomonadota</taxon>
        <taxon>Gammaproteobacteria</taxon>
        <taxon>Oceanospirillales</taxon>
        <taxon>Alcanivoracaceae</taxon>
        <taxon>Alcanivorax</taxon>
    </lineage>
</organism>
<protein>
    <submittedName>
        <fullName evidence="1">Uncharacterized protein</fullName>
    </submittedName>
</protein>
<sequence>MLVYCLPCRQNHEEKIDVDIPLGMVNRSLFLDLYRTGKTRSDPFTATELVFGRADPELVSQAQQLLATSRL</sequence>
<dbReference type="AlphaFoldDB" id="L0WBB3"/>
<keyword evidence="2" id="KW-1185">Reference proteome</keyword>
<dbReference type="Proteomes" id="UP000010164">
    <property type="component" value="Unassembled WGS sequence"/>
</dbReference>
<reference evidence="1 2" key="1">
    <citation type="journal article" date="2012" name="J. Bacteriol.">
        <title>Genome Sequence of the Alkane-Degrading Bacterium Alcanivorax hongdengensis Type Strain A-11-3.</title>
        <authorList>
            <person name="Lai Q."/>
            <person name="Shao Z."/>
        </authorList>
    </citation>
    <scope>NUCLEOTIDE SEQUENCE [LARGE SCALE GENOMIC DNA]</scope>
    <source>
        <strain evidence="1 2">A-11-3</strain>
    </source>
</reference>
<gene>
    <name evidence="1" type="ORF">A11A3_15704</name>
</gene>
<accession>L0WBB3</accession>
<comment type="caution">
    <text evidence="1">The sequence shown here is derived from an EMBL/GenBank/DDBJ whole genome shotgun (WGS) entry which is preliminary data.</text>
</comment>
<evidence type="ECO:0000313" key="2">
    <source>
        <dbReference type="Proteomes" id="UP000010164"/>
    </source>
</evidence>
<proteinExistence type="predicted"/>